<dbReference type="PATRIC" id="fig|1273541.4.peg.632"/>
<dbReference type="NCBIfam" id="TIGR00324">
    <property type="entry name" value="endA"/>
    <property type="match status" value="1"/>
</dbReference>
<feature type="active site" evidence="4">
    <location>
        <position position="158"/>
    </location>
</feature>
<evidence type="ECO:0000256" key="2">
    <source>
        <dbReference type="ARBA" id="ARBA00023239"/>
    </source>
</evidence>
<dbReference type="GO" id="GO:0000213">
    <property type="term" value="F:tRNA-intron lyase activity"/>
    <property type="evidence" value="ECO:0007669"/>
    <property type="project" value="UniProtKB-UniRule"/>
</dbReference>
<name>A0A0N7JCX8_9CREN</name>
<dbReference type="FunFam" id="3.40.1350.10:FF:000006">
    <property type="entry name" value="tRNA-splicing endonuclease"/>
    <property type="match status" value="1"/>
</dbReference>
<comment type="function">
    <text evidence="3 4">Endonuclease that removes tRNA introns. Cleaves pre-tRNA at the 5'- and 3'-splice sites to release the intron. The products are an intron and two tRNA half-molecules bearing 2',3' cyclic phosphate and 5'-OH termini. Recognizes a pseudosymmetric substrate in which 2 bulged loops of 3 bases are separated by a stem of 4 bp.</text>
</comment>
<evidence type="ECO:0000313" key="8">
    <source>
        <dbReference type="Proteomes" id="UP000058613"/>
    </source>
</evidence>
<dbReference type="SUPFAM" id="SSF55267">
    <property type="entry name" value="tRNA-intron endonuclease N-terminal domain-like"/>
    <property type="match status" value="1"/>
</dbReference>
<gene>
    <name evidence="4" type="primary">endA</name>
    <name evidence="7" type="ORF">Pyrde_0583</name>
</gene>
<reference evidence="7 8" key="1">
    <citation type="submission" date="2015-10" db="EMBL/GenBank/DDBJ databases">
        <title>Complete genome sequence of hyperthermophilic archaeon Pyrodictium delaneyi Su06.</title>
        <authorList>
            <person name="Jung J.-H."/>
            <person name="Lin J."/>
            <person name="Holden J.F."/>
            <person name="Park C.-S."/>
        </authorList>
    </citation>
    <scope>NUCLEOTIDE SEQUENCE [LARGE SCALE GENOMIC DNA]</scope>
    <source>
        <strain evidence="7 8">Su06</strain>
    </source>
</reference>
<dbReference type="Proteomes" id="UP000058613">
    <property type="component" value="Chromosome"/>
</dbReference>
<dbReference type="PANTHER" id="PTHR21227:SF0">
    <property type="entry name" value="TRNA-SPLICING ENDONUCLEASE SUBUNIT SEN2"/>
    <property type="match status" value="1"/>
</dbReference>
<dbReference type="EMBL" id="CP013011">
    <property type="protein sequence ID" value="ALL00633.1"/>
    <property type="molecule type" value="Genomic_DNA"/>
</dbReference>
<dbReference type="InterPro" id="IPR006677">
    <property type="entry name" value="tRNA_intron_Endonuc_cat-like"/>
</dbReference>
<dbReference type="PANTHER" id="PTHR21227">
    <property type="entry name" value="TRNA-SPLICING ENDONUCLEASE SUBUNIT SEN2"/>
    <property type="match status" value="1"/>
</dbReference>
<evidence type="ECO:0000259" key="6">
    <source>
        <dbReference type="Pfam" id="PF02778"/>
    </source>
</evidence>
<dbReference type="InterPro" id="IPR006678">
    <property type="entry name" value="tRNA_intron_Endonuc_N"/>
</dbReference>
<comment type="subunit">
    <text evidence="4">Homotetramer; although the tetramer contains four active sites, only two participate in the cleavage. Therefore, it should be considered as a dimer of dimers.</text>
</comment>
<dbReference type="Pfam" id="PF02778">
    <property type="entry name" value="tRNA_int_endo_N"/>
    <property type="match status" value="1"/>
</dbReference>
<dbReference type="InterPro" id="IPR006676">
    <property type="entry name" value="tRNA_splic"/>
</dbReference>
<keyword evidence="2 4" id="KW-0456">Lyase</keyword>
<keyword evidence="7" id="KW-0540">Nuclease</keyword>
<dbReference type="OrthoDB" id="46045at2157"/>
<sequence length="182" mass="20441">MKFRGVLLGLRVIVFDVNQARELYRLGFYGKPLGIPKPKDAEFTAPLELGLVEAIYLAEKGLLSIVDGEGRELSTKDIASHARRFIPKFDIIYKVYKELRDKGYIVRSGLKYGADFAVYEKGPGIDHAPYLVHVIEADEEIDPLGIVRAGRLSHSVRKAFILAITGSGETPTRYLMFKWSKP</sequence>
<dbReference type="SUPFAM" id="SSF53032">
    <property type="entry name" value="tRNA-intron endonuclease catalytic domain-like"/>
    <property type="match status" value="1"/>
</dbReference>
<evidence type="ECO:0000259" key="5">
    <source>
        <dbReference type="Pfam" id="PF01974"/>
    </source>
</evidence>
<keyword evidence="7" id="KW-0378">Hydrolase</keyword>
<keyword evidence="7" id="KW-0255">Endonuclease</keyword>
<dbReference type="HAMAP" id="MF_01833">
    <property type="entry name" value="EndA_short"/>
    <property type="match status" value="1"/>
</dbReference>
<dbReference type="GO" id="GO:0005737">
    <property type="term" value="C:cytoplasm"/>
    <property type="evidence" value="ECO:0007669"/>
    <property type="project" value="TreeGrafter"/>
</dbReference>
<dbReference type="InterPro" id="IPR011856">
    <property type="entry name" value="tRNA_endonuc-like_dom_sf"/>
</dbReference>
<feature type="active site" evidence="4">
    <location>
        <position position="119"/>
    </location>
</feature>
<organism evidence="7 8">
    <name type="scientific">Pyrodictium delaneyi</name>
    <dbReference type="NCBI Taxonomy" id="1273541"/>
    <lineage>
        <taxon>Archaea</taxon>
        <taxon>Thermoproteota</taxon>
        <taxon>Thermoprotei</taxon>
        <taxon>Desulfurococcales</taxon>
        <taxon>Pyrodictiaceae</taxon>
        <taxon>Pyrodictium</taxon>
    </lineage>
</organism>
<evidence type="ECO:0000313" key="7">
    <source>
        <dbReference type="EMBL" id="ALL00633.1"/>
    </source>
</evidence>
<dbReference type="GeneID" id="26098918"/>
<feature type="active site" evidence="4">
    <location>
        <position position="127"/>
    </location>
</feature>
<evidence type="ECO:0000256" key="1">
    <source>
        <dbReference type="ARBA" id="ARBA00022694"/>
    </source>
</evidence>
<feature type="domain" description="tRNA intron endonuclease catalytic" evidence="5">
    <location>
        <begin position="89"/>
        <end position="166"/>
    </location>
</feature>
<evidence type="ECO:0000256" key="3">
    <source>
        <dbReference type="ARBA" id="ARBA00024798"/>
    </source>
</evidence>
<dbReference type="Gene3D" id="3.40.1170.20">
    <property type="entry name" value="tRNA intron endonuclease, N-terminal domain"/>
    <property type="match status" value="1"/>
</dbReference>
<dbReference type="KEGG" id="pdl:Pyrde_0583"/>
<accession>A0A0N7JCX8</accession>
<dbReference type="InterPro" id="IPR036740">
    <property type="entry name" value="tRNA_intron_Endonuc_N_sf"/>
</dbReference>
<dbReference type="GO" id="GO:0006388">
    <property type="term" value="P:tRNA splicing, via endonucleolytic cleavage and ligation"/>
    <property type="evidence" value="ECO:0007669"/>
    <property type="project" value="UniProtKB-UniRule"/>
</dbReference>
<dbReference type="Pfam" id="PF01974">
    <property type="entry name" value="tRNA_int_endo"/>
    <property type="match status" value="1"/>
</dbReference>
<proteinExistence type="inferred from homology"/>
<comment type="similarity">
    <text evidence="4">Belongs to the tRNA-intron endonuclease family. Archaeal short subfamily.</text>
</comment>
<dbReference type="STRING" id="1273541.Pyrde_0583"/>
<dbReference type="AlphaFoldDB" id="A0A0N7JCX8"/>
<feature type="domain" description="tRNA intron endonuclease N-terminal" evidence="6">
    <location>
        <begin position="4"/>
        <end position="77"/>
    </location>
</feature>
<evidence type="ECO:0000256" key="4">
    <source>
        <dbReference type="HAMAP-Rule" id="MF_01833"/>
    </source>
</evidence>
<dbReference type="EC" id="4.6.1.16" evidence="4"/>
<dbReference type="GO" id="GO:0003676">
    <property type="term" value="F:nucleic acid binding"/>
    <property type="evidence" value="ECO:0007669"/>
    <property type="project" value="InterPro"/>
</dbReference>
<dbReference type="PIRSF" id="PIRSF005285">
    <property type="entry name" value="tRNA_splic_archaea"/>
    <property type="match status" value="1"/>
</dbReference>
<dbReference type="RefSeq" id="WP_055408071.1">
    <property type="nucleotide sequence ID" value="NZ_CP013011.1"/>
</dbReference>
<dbReference type="CDD" id="cd22363">
    <property type="entry name" value="tRNA-intron_lyase_C"/>
    <property type="match status" value="1"/>
</dbReference>
<protein>
    <recommendedName>
        <fullName evidence="4">tRNA-splicing endonuclease</fullName>
        <ecNumber evidence="4">4.6.1.16</ecNumber>
    </recommendedName>
    <alternativeName>
        <fullName evidence="4">tRNA-intron endonuclease</fullName>
    </alternativeName>
</protein>
<dbReference type="InterPro" id="IPR016442">
    <property type="entry name" value="tRNA_splic_arch_short"/>
</dbReference>
<keyword evidence="1 4" id="KW-0819">tRNA processing</keyword>
<comment type="catalytic activity">
    <reaction evidence="4">
        <text>pretRNA = a 3'-half-tRNA molecule with a 5'-OH end + a 5'-half-tRNA molecule with a 2',3'-cyclic phosphate end + an intron with a 2',3'-cyclic phosphate and a 5'-hydroxyl terminus.</text>
        <dbReference type="EC" id="4.6.1.16"/>
    </reaction>
</comment>
<dbReference type="Gene3D" id="3.40.1350.10">
    <property type="match status" value="1"/>
</dbReference>
<dbReference type="InterPro" id="IPR036167">
    <property type="entry name" value="tRNA_intron_Endo_cat-like_sf"/>
</dbReference>